<sequence length="172" mass="20551">MLLQKIASVLYRRSAALGLYSACRQAKGSSAEVTAVQEQLPYRFFWKDGREFLQFEEKVYDVKELLDPKITPEMLERWRIEGKVDSLNRIKIGKLTPEERSLYLYTLYQEADKTPIWQLHPHDWFYNRVALLVAISLVVSIVLNMYNIFTPWEKNVFNYDYWDKHHHEEHHG</sequence>
<accession>A0A085M068</accession>
<dbReference type="EMBL" id="KL363251">
    <property type="protein sequence ID" value="KFD50614.1"/>
    <property type="molecule type" value="Genomic_DNA"/>
</dbReference>
<feature type="transmembrane region" description="Helical" evidence="1">
    <location>
        <begin position="129"/>
        <end position="149"/>
    </location>
</feature>
<dbReference type="EMBL" id="KL367512">
    <property type="protein sequence ID" value="KFD67708.1"/>
    <property type="molecule type" value="Genomic_DNA"/>
</dbReference>
<evidence type="ECO:0000313" key="4">
    <source>
        <dbReference type="Proteomes" id="UP000030764"/>
    </source>
</evidence>
<evidence type="ECO:0000256" key="1">
    <source>
        <dbReference type="SAM" id="Phobius"/>
    </source>
</evidence>
<dbReference type="AlphaFoldDB" id="A0A085M068"/>
<reference evidence="2 4" key="1">
    <citation type="journal article" date="2014" name="Nat. Genet.">
        <title>Genome and transcriptome of the porcine whipworm Trichuris suis.</title>
        <authorList>
            <person name="Jex A.R."/>
            <person name="Nejsum P."/>
            <person name="Schwarz E.M."/>
            <person name="Hu L."/>
            <person name="Young N.D."/>
            <person name="Hall R.S."/>
            <person name="Korhonen P.K."/>
            <person name="Liao S."/>
            <person name="Thamsborg S."/>
            <person name="Xia J."/>
            <person name="Xu P."/>
            <person name="Wang S."/>
            <person name="Scheerlinck J.P."/>
            <person name="Hofmann A."/>
            <person name="Sternberg P.W."/>
            <person name="Wang J."/>
            <person name="Gasser R.B."/>
        </authorList>
    </citation>
    <scope>NUCLEOTIDE SEQUENCE [LARGE SCALE GENOMIC DNA]</scope>
    <source>
        <strain evidence="3">DCEP-RM93F</strain>
        <strain evidence="2">DCEP-RM93M</strain>
    </source>
</reference>
<dbReference type="Proteomes" id="UP000030764">
    <property type="component" value="Unassembled WGS sequence"/>
</dbReference>
<organism evidence="2 4">
    <name type="scientific">Trichuris suis</name>
    <name type="common">pig whipworm</name>
    <dbReference type="NCBI Taxonomy" id="68888"/>
    <lineage>
        <taxon>Eukaryota</taxon>
        <taxon>Metazoa</taxon>
        <taxon>Ecdysozoa</taxon>
        <taxon>Nematoda</taxon>
        <taxon>Enoplea</taxon>
        <taxon>Dorylaimia</taxon>
        <taxon>Trichinellida</taxon>
        <taxon>Trichuridae</taxon>
        <taxon>Trichuris</taxon>
    </lineage>
</organism>
<name>A0A085M068_9BILA</name>
<dbReference type="Proteomes" id="UP000030758">
    <property type="component" value="Unassembled WGS sequence"/>
</dbReference>
<protein>
    <submittedName>
        <fullName evidence="2">Uncharacterized protein</fullName>
    </submittedName>
</protein>
<evidence type="ECO:0000313" key="3">
    <source>
        <dbReference type="EMBL" id="KFD67708.1"/>
    </source>
</evidence>
<proteinExistence type="predicted"/>
<keyword evidence="1" id="KW-0472">Membrane</keyword>
<keyword evidence="1" id="KW-0812">Transmembrane</keyword>
<gene>
    <name evidence="2" type="ORF">M513_08563</name>
    <name evidence="3" type="ORF">M514_08563</name>
</gene>
<keyword evidence="1" id="KW-1133">Transmembrane helix</keyword>
<evidence type="ECO:0000313" key="2">
    <source>
        <dbReference type="EMBL" id="KFD50614.1"/>
    </source>
</evidence>
<keyword evidence="4" id="KW-1185">Reference proteome</keyword>